<dbReference type="EMBL" id="QMKO01001938">
    <property type="protein sequence ID" value="RTG85618.1"/>
    <property type="molecule type" value="Genomic_DNA"/>
</dbReference>
<protein>
    <submittedName>
        <fullName evidence="2">Uncharacterized protein</fullName>
    </submittedName>
</protein>
<dbReference type="AlphaFoldDB" id="A0A430QD26"/>
<feature type="compositionally biased region" description="Pro residues" evidence="1">
    <location>
        <begin position="108"/>
        <end position="120"/>
    </location>
</feature>
<accession>A0A430QD26</accession>
<evidence type="ECO:0000313" key="2">
    <source>
        <dbReference type="EMBL" id="RTG85618.1"/>
    </source>
</evidence>
<evidence type="ECO:0000256" key="1">
    <source>
        <dbReference type="SAM" id="MobiDB-lite"/>
    </source>
</evidence>
<proteinExistence type="predicted"/>
<reference evidence="2 3" key="1">
    <citation type="journal article" date="2019" name="PLoS Pathog.">
        <title>Genome sequence of the bovine parasite Schistosoma bovis Tanzania.</title>
        <authorList>
            <person name="Oey H."/>
            <person name="Zakrzewski M."/>
            <person name="Gobert G."/>
            <person name="Gravermann K."/>
            <person name="Stoye J."/>
            <person name="Jones M."/>
            <person name="Mcmanus D."/>
            <person name="Krause L."/>
        </authorList>
    </citation>
    <scope>NUCLEOTIDE SEQUENCE [LARGE SCALE GENOMIC DNA]</scope>
    <source>
        <strain evidence="2 3">TAN1997</strain>
    </source>
</reference>
<comment type="caution">
    <text evidence="2">The sequence shown here is derived from an EMBL/GenBank/DDBJ whole genome shotgun (WGS) entry which is preliminary data.</text>
</comment>
<sequence>MTFADIIFSMYTTAYFQMFGDFSLDALQGEDRTCQNHMCPTKTSRWLIIRQINELPTCQCNEFTDEVVPVQKSTTTQADSGTAETRKRTKLEEAIQSALEAAKDVLRPPTPPPPPPPPPQ</sequence>
<dbReference type="STRING" id="6184.A0A430QD26"/>
<keyword evidence="3" id="KW-1185">Reference proteome</keyword>
<evidence type="ECO:0000313" key="3">
    <source>
        <dbReference type="Proteomes" id="UP000290809"/>
    </source>
</evidence>
<organism evidence="2 3">
    <name type="scientific">Schistosoma bovis</name>
    <name type="common">Blood fluke</name>
    <dbReference type="NCBI Taxonomy" id="6184"/>
    <lineage>
        <taxon>Eukaryota</taxon>
        <taxon>Metazoa</taxon>
        <taxon>Spiralia</taxon>
        <taxon>Lophotrochozoa</taxon>
        <taxon>Platyhelminthes</taxon>
        <taxon>Trematoda</taxon>
        <taxon>Digenea</taxon>
        <taxon>Strigeidida</taxon>
        <taxon>Schistosomatoidea</taxon>
        <taxon>Schistosomatidae</taxon>
        <taxon>Schistosoma</taxon>
    </lineage>
</organism>
<name>A0A430QD26_SCHBO</name>
<feature type="region of interest" description="Disordered" evidence="1">
    <location>
        <begin position="100"/>
        <end position="120"/>
    </location>
</feature>
<gene>
    <name evidence="2" type="ORF">DC041_0009325</name>
</gene>
<dbReference type="Proteomes" id="UP000290809">
    <property type="component" value="Unassembled WGS sequence"/>
</dbReference>